<comment type="similarity">
    <text evidence="1">Belongs to the FMO family.</text>
</comment>
<dbReference type="Gene3D" id="3.50.50.60">
    <property type="entry name" value="FAD/NAD(P)-binding domain"/>
    <property type="match status" value="2"/>
</dbReference>
<keyword evidence="6" id="KW-0812">Transmembrane</keyword>
<keyword evidence="8" id="KW-1185">Reference proteome</keyword>
<dbReference type="InterPro" id="IPR036188">
    <property type="entry name" value="FAD/NAD-bd_sf"/>
</dbReference>
<dbReference type="GO" id="GO:0050660">
    <property type="term" value="F:flavin adenine dinucleotide binding"/>
    <property type="evidence" value="ECO:0007669"/>
    <property type="project" value="InterPro"/>
</dbReference>
<keyword evidence="6" id="KW-0472">Membrane</keyword>
<dbReference type="GO" id="GO:0004499">
    <property type="term" value="F:N,N-dimethylaniline monooxygenase activity"/>
    <property type="evidence" value="ECO:0007669"/>
    <property type="project" value="InterPro"/>
</dbReference>
<keyword evidence="7" id="KW-0503">Monooxygenase</keyword>
<dbReference type="PRINTS" id="PR00370">
    <property type="entry name" value="FMOXYGENASE"/>
</dbReference>
<evidence type="ECO:0000313" key="7">
    <source>
        <dbReference type="EMBL" id="KAJ5454672.1"/>
    </source>
</evidence>
<feature type="transmembrane region" description="Helical" evidence="6">
    <location>
        <begin position="511"/>
        <end position="530"/>
    </location>
</feature>
<accession>A0AAD6CB17</accession>
<keyword evidence="5" id="KW-0560">Oxidoreductase</keyword>
<dbReference type="SUPFAM" id="SSF51905">
    <property type="entry name" value="FAD/NAD(P)-binding domain"/>
    <property type="match status" value="1"/>
</dbReference>
<evidence type="ECO:0000256" key="6">
    <source>
        <dbReference type="SAM" id="Phobius"/>
    </source>
</evidence>
<proteinExistence type="inferred from homology"/>
<dbReference type="PIRSF" id="PIRSF000332">
    <property type="entry name" value="FMO"/>
    <property type="match status" value="1"/>
</dbReference>
<evidence type="ECO:0000256" key="4">
    <source>
        <dbReference type="ARBA" id="ARBA00022857"/>
    </source>
</evidence>
<feature type="transmembrane region" description="Helical" evidence="6">
    <location>
        <begin position="559"/>
        <end position="584"/>
    </location>
</feature>
<name>A0AAD6CB17_9EURO</name>
<dbReference type="EMBL" id="JAPVEA010000005">
    <property type="protein sequence ID" value="KAJ5454672.1"/>
    <property type="molecule type" value="Genomic_DNA"/>
</dbReference>
<dbReference type="GeneID" id="81599253"/>
<reference evidence="7" key="2">
    <citation type="journal article" date="2023" name="IMA Fungus">
        <title>Comparative genomic study of the Penicillium genus elucidates a diverse pangenome and 15 lateral gene transfer events.</title>
        <authorList>
            <person name="Petersen C."/>
            <person name="Sorensen T."/>
            <person name="Nielsen M.R."/>
            <person name="Sondergaard T.E."/>
            <person name="Sorensen J.L."/>
            <person name="Fitzpatrick D.A."/>
            <person name="Frisvad J.C."/>
            <person name="Nielsen K.L."/>
        </authorList>
    </citation>
    <scope>NUCLEOTIDE SEQUENCE</scope>
    <source>
        <strain evidence="7">IBT 16125</strain>
    </source>
</reference>
<dbReference type="Pfam" id="PF00743">
    <property type="entry name" value="FMO-like"/>
    <property type="match status" value="2"/>
</dbReference>
<comment type="caution">
    <text evidence="7">The sequence shown here is derived from an EMBL/GenBank/DDBJ whole genome shotgun (WGS) entry which is preliminary data.</text>
</comment>
<evidence type="ECO:0000256" key="1">
    <source>
        <dbReference type="ARBA" id="ARBA00009183"/>
    </source>
</evidence>
<dbReference type="InterPro" id="IPR020946">
    <property type="entry name" value="Flavin_mOase-like"/>
</dbReference>
<dbReference type="GO" id="GO:0050661">
    <property type="term" value="F:NADP binding"/>
    <property type="evidence" value="ECO:0007669"/>
    <property type="project" value="InterPro"/>
</dbReference>
<keyword evidence="3" id="KW-0274">FAD</keyword>
<dbReference type="InterPro" id="IPR000960">
    <property type="entry name" value="Flavin_mOase"/>
</dbReference>
<dbReference type="PANTHER" id="PTHR23023">
    <property type="entry name" value="DIMETHYLANILINE MONOOXYGENASE"/>
    <property type="match status" value="1"/>
</dbReference>
<dbReference type="InterPro" id="IPR050346">
    <property type="entry name" value="FMO-like"/>
</dbReference>
<gene>
    <name evidence="7" type="ORF">N7458_005628</name>
</gene>
<organism evidence="7 8">
    <name type="scientific">Penicillium daleae</name>
    <dbReference type="NCBI Taxonomy" id="63821"/>
    <lineage>
        <taxon>Eukaryota</taxon>
        <taxon>Fungi</taxon>
        <taxon>Dikarya</taxon>
        <taxon>Ascomycota</taxon>
        <taxon>Pezizomycotina</taxon>
        <taxon>Eurotiomycetes</taxon>
        <taxon>Eurotiomycetidae</taxon>
        <taxon>Eurotiales</taxon>
        <taxon>Aspergillaceae</taxon>
        <taxon>Penicillium</taxon>
    </lineage>
</organism>
<dbReference type="Proteomes" id="UP001213681">
    <property type="component" value="Unassembled WGS sequence"/>
</dbReference>
<keyword evidence="6" id="KW-1133">Transmembrane helix</keyword>
<sequence>MPKQLTFRIAVHITPRLLICYDQDILGEATSITMSIKVAIIGAGPAGLVTLKTLLEASTPEQRIEACLFGAEADIGGTFNYRSHQNAELVSSKQLTTFSDHRLPLDRPDHISLPEYVDYLRSYVAKFNLDTHIKLNSPVIRVDRLPESSQWILRVNYLDGTDSEDKQEKFYDCSHIAICTGLHVAPNIPTIPGIENVNGDVFHSSLYKDRSQVAGRNVLILGCGETAMDIAYESIKADAQSVTMCFRTGFLSFPKAVSGFQIFGKTFGGGLPIDGLIANLFETVYVHRAIARSRLRYTSVVFRKSDWVEHSCSSTRVARQCQTSTGPIKSTIRFWLVLGFDTLIRQKMPIPTESSILVHEYMDDSGRVHFQANPERKDWQRLKNEVIKPDCVVYCRGYNQHFPYLDSTYPTASDARIRNVIHPSHPDIAFVGFVRPGVGAIPPIAEQQSMWWTALITGKMVIPKYPPHYHLLAAKGSRIQYGVDHSAYMGTLARDFGGAPGLMELYREHGLRMLLIYCFGASFVTFFRLLGPFKSPVAPEIARTELAELILRRGIAGNLFFGLVPMVFYGSINAVAFCIALNWVDSRGEGGSV</sequence>
<keyword evidence="2" id="KW-0285">Flavoprotein</keyword>
<evidence type="ECO:0000256" key="5">
    <source>
        <dbReference type="ARBA" id="ARBA00023002"/>
    </source>
</evidence>
<evidence type="ECO:0000256" key="3">
    <source>
        <dbReference type="ARBA" id="ARBA00022827"/>
    </source>
</evidence>
<evidence type="ECO:0000256" key="2">
    <source>
        <dbReference type="ARBA" id="ARBA00022630"/>
    </source>
</evidence>
<evidence type="ECO:0000313" key="8">
    <source>
        <dbReference type="Proteomes" id="UP001213681"/>
    </source>
</evidence>
<dbReference type="RefSeq" id="XP_056767628.1">
    <property type="nucleotide sequence ID" value="XM_056909010.1"/>
</dbReference>
<keyword evidence="4" id="KW-0521">NADP</keyword>
<dbReference type="AlphaFoldDB" id="A0AAD6CB17"/>
<protein>
    <submittedName>
        <fullName evidence="7">Monooxygenase</fullName>
    </submittedName>
</protein>
<reference evidence="7" key="1">
    <citation type="submission" date="2022-12" db="EMBL/GenBank/DDBJ databases">
        <authorList>
            <person name="Petersen C."/>
        </authorList>
    </citation>
    <scope>NUCLEOTIDE SEQUENCE</scope>
    <source>
        <strain evidence="7">IBT 16125</strain>
    </source>
</reference>